<dbReference type="InterPro" id="IPR036691">
    <property type="entry name" value="Endo/exonu/phosph_ase_sf"/>
</dbReference>
<organism evidence="1">
    <name type="scientific">Sesamum latifolium</name>
    <dbReference type="NCBI Taxonomy" id="2727402"/>
    <lineage>
        <taxon>Eukaryota</taxon>
        <taxon>Viridiplantae</taxon>
        <taxon>Streptophyta</taxon>
        <taxon>Embryophyta</taxon>
        <taxon>Tracheophyta</taxon>
        <taxon>Spermatophyta</taxon>
        <taxon>Magnoliopsida</taxon>
        <taxon>eudicotyledons</taxon>
        <taxon>Gunneridae</taxon>
        <taxon>Pentapetalae</taxon>
        <taxon>asterids</taxon>
        <taxon>lamiids</taxon>
        <taxon>Lamiales</taxon>
        <taxon>Pedaliaceae</taxon>
        <taxon>Sesamum</taxon>
    </lineage>
</organism>
<evidence type="ECO:0008006" key="2">
    <source>
        <dbReference type="Google" id="ProtNLM"/>
    </source>
</evidence>
<dbReference type="Gene3D" id="3.60.10.10">
    <property type="entry name" value="Endonuclease/exonuclease/phosphatase"/>
    <property type="match status" value="1"/>
</dbReference>
<name>A0AAW2U195_9LAMI</name>
<proteinExistence type="predicted"/>
<protein>
    <recommendedName>
        <fullName evidence="2">Endonuclease/exonuclease/phosphatase</fullName>
    </recommendedName>
</protein>
<dbReference type="PANTHER" id="PTHR33710:SF62">
    <property type="entry name" value="DUF4283 DOMAIN PROTEIN"/>
    <property type="match status" value="1"/>
</dbReference>
<accession>A0AAW2U195</accession>
<gene>
    <name evidence="1" type="ORF">Slati_3693300</name>
</gene>
<evidence type="ECO:0000313" key="1">
    <source>
        <dbReference type="EMBL" id="KAL0411036.1"/>
    </source>
</evidence>
<reference evidence="1" key="1">
    <citation type="submission" date="2020-06" db="EMBL/GenBank/DDBJ databases">
        <authorList>
            <person name="Li T."/>
            <person name="Hu X."/>
            <person name="Zhang T."/>
            <person name="Song X."/>
            <person name="Zhang H."/>
            <person name="Dai N."/>
            <person name="Sheng W."/>
            <person name="Hou X."/>
            <person name="Wei L."/>
        </authorList>
    </citation>
    <scope>NUCLEOTIDE SEQUENCE</scope>
    <source>
        <strain evidence="1">KEN1</strain>
        <tissue evidence="1">Leaf</tissue>
    </source>
</reference>
<dbReference type="EMBL" id="JACGWN010000013">
    <property type="protein sequence ID" value="KAL0411036.1"/>
    <property type="molecule type" value="Genomic_DNA"/>
</dbReference>
<dbReference type="AlphaFoldDB" id="A0AAW2U195"/>
<sequence>MLRELVKRYNPGLVFLSETKSKARRVESLKQQLNYLVWGLRYVARVGIYVCDGERMLRSGSSPFRLTTLSLRLRDLWTLLKRLHSGLVRLWLCMGDFNDILYQYEKQGGRERALWQIEVFRQCLMDCDLQDLVCEGDPFMWCNHLEAPGTIKERLDRARGNRRWLDCFPKASVLHLSMTFSIMRRSFFAVR</sequence>
<reference evidence="1" key="2">
    <citation type="journal article" date="2024" name="Plant">
        <title>Genomic evolution and insights into agronomic trait innovations of Sesamum species.</title>
        <authorList>
            <person name="Miao H."/>
            <person name="Wang L."/>
            <person name="Qu L."/>
            <person name="Liu H."/>
            <person name="Sun Y."/>
            <person name="Le M."/>
            <person name="Wang Q."/>
            <person name="Wei S."/>
            <person name="Zheng Y."/>
            <person name="Lin W."/>
            <person name="Duan Y."/>
            <person name="Cao H."/>
            <person name="Xiong S."/>
            <person name="Wang X."/>
            <person name="Wei L."/>
            <person name="Li C."/>
            <person name="Ma Q."/>
            <person name="Ju M."/>
            <person name="Zhao R."/>
            <person name="Li G."/>
            <person name="Mu C."/>
            <person name="Tian Q."/>
            <person name="Mei H."/>
            <person name="Zhang T."/>
            <person name="Gao T."/>
            <person name="Zhang H."/>
        </authorList>
    </citation>
    <scope>NUCLEOTIDE SEQUENCE</scope>
    <source>
        <strain evidence="1">KEN1</strain>
    </source>
</reference>
<comment type="caution">
    <text evidence="1">The sequence shown here is derived from an EMBL/GenBank/DDBJ whole genome shotgun (WGS) entry which is preliminary data.</text>
</comment>
<dbReference type="PANTHER" id="PTHR33710">
    <property type="entry name" value="BNAC02G09200D PROTEIN"/>
    <property type="match status" value="1"/>
</dbReference>
<dbReference type="SUPFAM" id="SSF56219">
    <property type="entry name" value="DNase I-like"/>
    <property type="match status" value="1"/>
</dbReference>